<dbReference type="CDD" id="cd06225">
    <property type="entry name" value="HAMP"/>
    <property type="match status" value="1"/>
</dbReference>
<dbReference type="SUPFAM" id="SSF47384">
    <property type="entry name" value="Homodimeric domain of signal transducing histidine kinase"/>
    <property type="match status" value="1"/>
</dbReference>
<dbReference type="SUPFAM" id="SSF158472">
    <property type="entry name" value="HAMP domain-like"/>
    <property type="match status" value="1"/>
</dbReference>
<dbReference type="InterPro" id="IPR003594">
    <property type="entry name" value="HATPase_dom"/>
</dbReference>
<name>A0A1W1CSE0_9ZZZZ</name>
<evidence type="ECO:0000256" key="2">
    <source>
        <dbReference type="ARBA" id="ARBA00012438"/>
    </source>
</evidence>
<dbReference type="Gene3D" id="1.10.287.130">
    <property type="match status" value="1"/>
</dbReference>
<dbReference type="FunFam" id="3.30.565.10:FF:000006">
    <property type="entry name" value="Sensor histidine kinase WalK"/>
    <property type="match status" value="1"/>
</dbReference>
<keyword evidence="3" id="KW-0597">Phosphoprotein</keyword>
<dbReference type="SMART" id="SM00387">
    <property type="entry name" value="HATPase_c"/>
    <property type="match status" value="1"/>
</dbReference>
<evidence type="ECO:0000256" key="3">
    <source>
        <dbReference type="ARBA" id="ARBA00022553"/>
    </source>
</evidence>
<evidence type="ECO:0000259" key="8">
    <source>
        <dbReference type="PROSITE" id="PS50109"/>
    </source>
</evidence>
<dbReference type="GO" id="GO:0005886">
    <property type="term" value="C:plasma membrane"/>
    <property type="evidence" value="ECO:0007669"/>
    <property type="project" value="TreeGrafter"/>
</dbReference>
<keyword evidence="4 10" id="KW-0808">Transferase</keyword>
<dbReference type="CDD" id="cd00082">
    <property type="entry name" value="HisKA"/>
    <property type="match status" value="1"/>
</dbReference>
<dbReference type="FunFam" id="1.10.287.130:FF:000001">
    <property type="entry name" value="Two-component sensor histidine kinase"/>
    <property type="match status" value="1"/>
</dbReference>
<evidence type="ECO:0000256" key="5">
    <source>
        <dbReference type="ARBA" id="ARBA00022777"/>
    </source>
</evidence>
<dbReference type="GO" id="GO:0016036">
    <property type="term" value="P:cellular response to phosphate starvation"/>
    <property type="evidence" value="ECO:0007669"/>
    <property type="project" value="TreeGrafter"/>
</dbReference>
<keyword evidence="7" id="KW-0472">Membrane</keyword>
<dbReference type="Gene3D" id="6.10.340.10">
    <property type="match status" value="1"/>
</dbReference>
<evidence type="ECO:0000256" key="4">
    <source>
        <dbReference type="ARBA" id="ARBA00022679"/>
    </source>
</evidence>
<dbReference type="AlphaFoldDB" id="A0A1W1CSE0"/>
<dbReference type="InterPro" id="IPR036890">
    <property type="entry name" value="HATPase_C_sf"/>
</dbReference>
<dbReference type="PROSITE" id="PS50109">
    <property type="entry name" value="HIS_KIN"/>
    <property type="match status" value="1"/>
</dbReference>
<organism evidence="10">
    <name type="scientific">hydrothermal vent metagenome</name>
    <dbReference type="NCBI Taxonomy" id="652676"/>
    <lineage>
        <taxon>unclassified sequences</taxon>
        <taxon>metagenomes</taxon>
        <taxon>ecological metagenomes</taxon>
    </lineage>
</organism>
<dbReference type="EMBL" id="FPHI01000040">
    <property type="protein sequence ID" value="SFV68612.1"/>
    <property type="molecule type" value="Genomic_DNA"/>
</dbReference>
<dbReference type="InterPro" id="IPR005467">
    <property type="entry name" value="His_kinase_dom"/>
</dbReference>
<evidence type="ECO:0000256" key="7">
    <source>
        <dbReference type="ARBA" id="ARBA00023136"/>
    </source>
</evidence>
<dbReference type="InterPro" id="IPR050351">
    <property type="entry name" value="BphY/WalK/GraS-like"/>
</dbReference>
<dbReference type="Pfam" id="PF00672">
    <property type="entry name" value="HAMP"/>
    <property type="match status" value="1"/>
</dbReference>
<dbReference type="SMART" id="SM00388">
    <property type="entry name" value="HisKA"/>
    <property type="match status" value="1"/>
</dbReference>
<dbReference type="EC" id="2.7.13.3" evidence="2"/>
<dbReference type="PROSITE" id="PS50885">
    <property type="entry name" value="HAMP"/>
    <property type="match status" value="1"/>
</dbReference>
<dbReference type="PANTHER" id="PTHR45453">
    <property type="entry name" value="PHOSPHATE REGULON SENSOR PROTEIN PHOR"/>
    <property type="match status" value="1"/>
</dbReference>
<sequence>MSIQSKLYKEALFIEEEIESNRTTDKILTTPSLSYLHIAILKNGKIINKTAQFRLQDISKYTKEHTSFFTIDSGEYLSAIYSLKFKKPFDGTIVLVEDDIDDKVENLVDTMLVLIPALLILMMFFASKLIDKILIPIKDITKTAKKIDTNRLTSKIGQPKYNDEIKELIDSFNTMTIRLQHGFEQIERFNSDVSHELKTPLTVIKGEANLALRKLREPQEYQQSIKIIAGEANCMQKMIDDLLLLVQYSKENIEQSFSLIDMDTLLITVLEKYDAMAKEKNIKVHIDKLEPISYSANSQLMTIIFSNIIDNAIKYTPQNRNIYISLFKVDKIYFIVKDEGIGISQEKLNKITNRFYRVDESRNREVKGFGLGLSIVKNSVDLHNAKMDIASQLNIGTIVKIVF</sequence>
<evidence type="ECO:0000259" key="9">
    <source>
        <dbReference type="PROSITE" id="PS50885"/>
    </source>
</evidence>
<dbReference type="Gene3D" id="3.30.565.10">
    <property type="entry name" value="Histidine kinase-like ATPase, C-terminal domain"/>
    <property type="match status" value="1"/>
</dbReference>
<protein>
    <recommendedName>
        <fullName evidence="2">histidine kinase</fullName>
        <ecNumber evidence="2">2.7.13.3</ecNumber>
    </recommendedName>
</protein>
<evidence type="ECO:0000313" key="10">
    <source>
        <dbReference type="EMBL" id="SFV68612.1"/>
    </source>
</evidence>
<dbReference type="PANTHER" id="PTHR45453:SF1">
    <property type="entry name" value="PHOSPHATE REGULON SENSOR PROTEIN PHOR"/>
    <property type="match status" value="1"/>
</dbReference>
<feature type="domain" description="Histidine kinase" evidence="8">
    <location>
        <begin position="192"/>
        <end position="403"/>
    </location>
</feature>
<dbReference type="GO" id="GO:0004721">
    <property type="term" value="F:phosphoprotein phosphatase activity"/>
    <property type="evidence" value="ECO:0007669"/>
    <property type="project" value="TreeGrafter"/>
</dbReference>
<reference evidence="10" key="1">
    <citation type="submission" date="2016-10" db="EMBL/GenBank/DDBJ databases">
        <authorList>
            <person name="de Groot N.N."/>
        </authorList>
    </citation>
    <scope>NUCLEOTIDE SEQUENCE</scope>
</reference>
<dbReference type="SUPFAM" id="SSF55874">
    <property type="entry name" value="ATPase domain of HSP90 chaperone/DNA topoisomerase II/histidine kinase"/>
    <property type="match status" value="1"/>
</dbReference>
<dbReference type="InterPro" id="IPR004358">
    <property type="entry name" value="Sig_transdc_His_kin-like_C"/>
</dbReference>
<dbReference type="InterPro" id="IPR036097">
    <property type="entry name" value="HisK_dim/P_sf"/>
</dbReference>
<dbReference type="InterPro" id="IPR003661">
    <property type="entry name" value="HisK_dim/P_dom"/>
</dbReference>
<feature type="domain" description="HAMP" evidence="9">
    <location>
        <begin position="131"/>
        <end position="184"/>
    </location>
</feature>
<evidence type="ECO:0000256" key="6">
    <source>
        <dbReference type="ARBA" id="ARBA00023012"/>
    </source>
</evidence>
<proteinExistence type="predicted"/>
<dbReference type="PRINTS" id="PR00344">
    <property type="entry name" value="BCTRLSENSOR"/>
</dbReference>
<comment type="catalytic activity">
    <reaction evidence="1">
        <text>ATP + protein L-histidine = ADP + protein N-phospho-L-histidine.</text>
        <dbReference type="EC" id="2.7.13.3"/>
    </reaction>
</comment>
<dbReference type="InterPro" id="IPR003660">
    <property type="entry name" value="HAMP_dom"/>
</dbReference>
<keyword evidence="5" id="KW-0418">Kinase</keyword>
<gene>
    <name evidence="10" type="ORF">MNB_SV-3-1330</name>
</gene>
<dbReference type="SMART" id="SM00304">
    <property type="entry name" value="HAMP"/>
    <property type="match status" value="1"/>
</dbReference>
<keyword evidence="6" id="KW-0902">Two-component regulatory system</keyword>
<dbReference type="Pfam" id="PF02518">
    <property type="entry name" value="HATPase_c"/>
    <property type="match status" value="1"/>
</dbReference>
<accession>A0A1W1CSE0</accession>
<evidence type="ECO:0000256" key="1">
    <source>
        <dbReference type="ARBA" id="ARBA00000085"/>
    </source>
</evidence>
<dbReference type="Pfam" id="PF00512">
    <property type="entry name" value="HisKA"/>
    <property type="match status" value="1"/>
</dbReference>
<dbReference type="GO" id="GO:0000155">
    <property type="term" value="F:phosphorelay sensor kinase activity"/>
    <property type="evidence" value="ECO:0007669"/>
    <property type="project" value="InterPro"/>
</dbReference>